<reference evidence="2 3" key="1">
    <citation type="submission" date="2018-08" db="EMBL/GenBank/DDBJ databases">
        <title>A genome reference for cultivated species of the human gut microbiota.</title>
        <authorList>
            <person name="Zou Y."/>
            <person name="Xue W."/>
            <person name="Luo G."/>
        </authorList>
    </citation>
    <scope>NUCLEOTIDE SEQUENCE [LARGE SCALE GENOMIC DNA]</scope>
    <source>
        <strain evidence="2 3">AM48-23BH</strain>
    </source>
</reference>
<feature type="transmembrane region" description="Helical" evidence="1">
    <location>
        <begin position="12"/>
        <end position="29"/>
    </location>
</feature>
<dbReference type="RefSeq" id="WP_118329406.1">
    <property type="nucleotide sequence ID" value="NZ_JAQEEK010000004.1"/>
</dbReference>
<dbReference type="Proteomes" id="UP000286561">
    <property type="component" value="Unassembled WGS sequence"/>
</dbReference>
<keyword evidence="1" id="KW-0812">Transmembrane</keyword>
<evidence type="ECO:0000313" key="2">
    <source>
        <dbReference type="EMBL" id="RGZ82494.1"/>
    </source>
</evidence>
<protein>
    <submittedName>
        <fullName evidence="2">Uncharacterized protein</fullName>
    </submittedName>
</protein>
<dbReference type="EMBL" id="QSEP01000047">
    <property type="protein sequence ID" value="RGZ82494.1"/>
    <property type="molecule type" value="Genomic_DNA"/>
</dbReference>
<comment type="caution">
    <text evidence="2">The sequence shown here is derived from an EMBL/GenBank/DDBJ whole genome shotgun (WGS) entry which is preliminary data.</text>
</comment>
<dbReference type="AlphaFoldDB" id="A0A413PXF2"/>
<sequence length="141" mass="16921">MEKNRKIRRKWKMVVAIVFVLAVMIGIGLEEEERSVEGEPDVISSMIVNNEQYLTVVANRNEIEKEEEFKKLLIRMYEENSFHSVKFSTDISDPETVYMKVYPFRETIKEKETDPILEFKYNRLFIKEFMVSDLYNDIFRC</sequence>
<keyword evidence="1" id="KW-0472">Membrane</keyword>
<evidence type="ECO:0000313" key="3">
    <source>
        <dbReference type="Proteomes" id="UP000286561"/>
    </source>
</evidence>
<proteinExistence type="predicted"/>
<evidence type="ECO:0000256" key="1">
    <source>
        <dbReference type="SAM" id="Phobius"/>
    </source>
</evidence>
<organism evidence="2 3">
    <name type="scientific">Anaerobutyricum hallii</name>
    <dbReference type="NCBI Taxonomy" id="39488"/>
    <lineage>
        <taxon>Bacteria</taxon>
        <taxon>Bacillati</taxon>
        <taxon>Bacillota</taxon>
        <taxon>Clostridia</taxon>
        <taxon>Lachnospirales</taxon>
        <taxon>Lachnospiraceae</taxon>
        <taxon>Anaerobutyricum</taxon>
    </lineage>
</organism>
<gene>
    <name evidence="2" type="ORF">DW972_08565</name>
</gene>
<keyword evidence="1" id="KW-1133">Transmembrane helix</keyword>
<name>A0A413PXF2_9FIRM</name>
<accession>A0A413PXF2</accession>